<dbReference type="Proteomes" id="UP000478052">
    <property type="component" value="Unassembled WGS sequence"/>
</dbReference>
<protein>
    <submittedName>
        <fullName evidence="2">Zinc finger MYM-type protein 1-like</fullName>
    </submittedName>
</protein>
<evidence type="ECO:0000313" key="2">
    <source>
        <dbReference type="EMBL" id="KAF0695218.1"/>
    </source>
</evidence>
<proteinExistence type="predicted"/>
<reference evidence="2 3" key="1">
    <citation type="submission" date="2019-08" db="EMBL/GenBank/DDBJ databases">
        <title>Whole genome of Aphis craccivora.</title>
        <authorList>
            <person name="Voronova N.V."/>
            <person name="Shulinski R.S."/>
            <person name="Bandarenka Y.V."/>
            <person name="Zhorov D.G."/>
            <person name="Warner D."/>
        </authorList>
    </citation>
    <scope>NUCLEOTIDE SEQUENCE [LARGE SCALE GENOMIC DNA]</scope>
    <source>
        <strain evidence="2">180601</strain>
        <tissue evidence="2">Whole Body</tissue>
    </source>
</reference>
<dbReference type="EMBL" id="VUJU01015284">
    <property type="protein sequence ID" value="KAF0695218.1"/>
    <property type="molecule type" value="Genomic_DNA"/>
</dbReference>
<sequence length="252" mass="28990">MNNKRKNNSLLSYFNKSMKSVVNSDPDEPQPEPSQPKDTETVDLMTCSIARKDDIGLFVNCDLSDTDKNLILTNVWVPSDTYIFPIIEKNKGRNLKFQHHWLKMFKWLAYSETRQGGFCKVRLVFSRTGGIGCQKLHTLVIKPMDSFKKALETLNKHAKHEYHKLALEKADYFLNTTSSKEPEIINKLNIDRAKKINENRGNLIHIIDCILVCGRQEIALRGHRDFGAISFDGEPEMNEGNFRAILKYKAKD</sequence>
<name>A0A6G0VLS2_APHCR</name>
<organism evidence="2 3">
    <name type="scientific">Aphis craccivora</name>
    <name type="common">Cowpea aphid</name>
    <dbReference type="NCBI Taxonomy" id="307492"/>
    <lineage>
        <taxon>Eukaryota</taxon>
        <taxon>Metazoa</taxon>
        <taxon>Ecdysozoa</taxon>
        <taxon>Arthropoda</taxon>
        <taxon>Hexapoda</taxon>
        <taxon>Insecta</taxon>
        <taxon>Pterygota</taxon>
        <taxon>Neoptera</taxon>
        <taxon>Paraneoptera</taxon>
        <taxon>Hemiptera</taxon>
        <taxon>Sternorrhyncha</taxon>
        <taxon>Aphidomorpha</taxon>
        <taxon>Aphidoidea</taxon>
        <taxon>Aphididae</taxon>
        <taxon>Aphidini</taxon>
        <taxon>Aphis</taxon>
        <taxon>Aphis</taxon>
    </lineage>
</organism>
<feature type="non-terminal residue" evidence="2">
    <location>
        <position position="252"/>
    </location>
</feature>
<accession>A0A6G0VLS2</accession>
<evidence type="ECO:0000313" key="3">
    <source>
        <dbReference type="Proteomes" id="UP000478052"/>
    </source>
</evidence>
<keyword evidence="3" id="KW-1185">Reference proteome</keyword>
<gene>
    <name evidence="2" type="ORF">FWK35_00033509</name>
</gene>
<evidence type="ECO:0000256" key="1">
    <source>
        <dbReference type="SAM" id="MobiDB-lite"/>
    </source>
</evidence>
<feature type="region of interest" description="Disordered" evidence="1">
    <location>
        <begin position="20"/>
        <end position="41"/>
    </location>
</feature>
<comment type="caution">
    <text evidence="2">The sequence shown here is derived from an EMBL/GenBank/DDBJ whole genome shotgun (WGS) entry which is preliminary data.</text>
</comment>
<dbReference type="AlphaFoldDB" id="A0A6G0VLS2"/>
<dbReference type="OrthoDB" id="6622122at2759"/>